<dbReference type="InterPro" id="IPR020846">
    <property type="entry name" value="MFS_dom"/>
</dbReference>
<evidence type="ECO:0000256" key="2">
    <source>
        <dbReference type="ARBA" id="ARBA00022448"/>
    </source>
</evidence>
<comment type="subcellular location">
    <subcellularLocation>
        <location evidence="1">Cell membrane</location>
        <topology evidence="1">Multi-pass membrane protein</topology>
    </subcellularLocation>
</comment>
<dbReference type="STRING" id="119641.SAMN05421842_10944"/>
<evidence type="ECO:0000256" key="1">
    <source>
        <dbReference type="ARBA" id="ARBA00004651"/>
    </source>
</evidence>
<feature type="transmembrane region" description="Helical" evidence="7">
    <location>
        <begin position="74"/>
        <end position="92"/>
    </location>
</feature>
<dbReference type="PANTHER" id="PTHR23501">
    <property type="entry name" value="MAJOR FACILITATOR SUPERFAMILY"/>
    <property type="match status" value="1"/>
</dbReference>
<keyword evidence="5 7" id="KW-1133">Transmembrane helix</keyword>
<dbReference type="PANTHER" id="PTHR23501:SF191">
    <property type="entry name" value="VACUOLAR BASIC AMINO ACID TRANSPORTER 4"/>
    <property type="match status" value="1"/>
</dbReference>
<evidence type="ECO:0000256" key="7">
    <source>
        <dbReference type="SAM" id="Phobius"/>
    </source>
</evidence>
<dbReference type="GO" id="GO:0005886">
    <property type="term" value="C:plasma membrane"/>
    <property type="evidence" value="ECO:0007669"/>
    <property type="project" value="UniProtKB-SubCell"/>
</dbReference>
<accession>A0A1I1LUB7</accession>
<feature type="transmembrane region" description="Helical" evidence="7">
    <location>
        <begin position="390"/>
        <end position="412"/>
    </location>
</feature>
<reference evidence="9 10" key="1">
    <citation type="submission" date="2016-10" db="EMBL/GenBank/DDBJ databases">
        <authorList>
            <person name="de Groot N.N."/>
        </authorList>
    </citation>
    <scope>NUCLEOTIDE SEQUENCE [LARGE SCALE GENOMIC DNA]</scope>
    <source>
        <strain evidence="9 10">DSM 12992</strain>
    </source>
</reference>
<evidence type="ECO:0000313" key="10">
    <source>
        <dbReference type="Proteomes" id="UP000199263"/>
    </source>
</evidence>
<dbReference type="FunFam" id="1.20.1720.10:FF:000004">
    <property type="entry name" value="EmrB/QacA family drug resistance transporter"/>
    <property type="match status" value="1"/>
</dbReference>
<evidence type="ECO:0000256" key="4">
    <source>
        <dbReference type="ARBA" id="ARBA00022692"/>
    </source>
</evidence>
<dbReference type="EMBL" id="FOMG01000009">
    <property type="protein sequence ID" value="SFC76857.1"/>
    <property type="molecule type" value="Genomic_DNA"/>
</dbReference>
<keyword evidence="4 7" id="KW-0812">Transmembrane</keyword>
<keyword evidence="6 7" id="KW-0472">Membrane</keyword>
<evidence type="ECO:0000259" key="8">
    <source>
        <dbReference type="PROSITE" id="PS50850"/>
    </source>
</evidence>
<feature type="transmembrane region" description="Helical" evidence="7">
    <location>
        <begin position="218"/>
        <end position="236"/>
    </location>
</feature>
<gene>
    <name evidence="9" type="ORF">SAMN05421842_10944</name>
</gene>
<keyword evidence="3" id="KW-1003">Cell membrane</keyword>
<feature type="transmembrane region" description="Helical" evidence="7">
    <location>
        <begin position="289"/>
        <end position="308"/>
    </location>
</feature>
<sequence length="471" mass="51569">MNKNKRTIVIAIMIVMFLVAFEGTVVTTAMPTIAKDLQGYNLISLVFAAYLLTSAVSTPIYGKFSDLYGRKKTLSIGIIIFLIGSSLCGLSQTMIQLIIFRALQGIGAGSIFTVTYTIVGDIFELSEKAKVQGFLSTVWGIATLLGPFLGGFLIDYLSWHWIFFINIPFGLLSIFMLKKNLEEVIVPNNAKTDYLGALFLTIAIVSILLTAFSNSINYKIIFLILAIISIIIFYFVEKKSDEPIVPFDIFTRNIVLVNLICFFIAGLLMGIEAYTPIFTQNILGYNPTISGLTMAPMSISWILSSFILSKALPKYGAKNIIQLSLLILILSSVCLSFLKVNTSIIFLIIPLIFMGFSFGGIFTTSTIAVQDDVSADRIGVSTSTNTLIRTLGQTIVVSIFGGISTSSVTNYFNAIGMNGITSENVYSSKATTIQIQNAFYNGIHNIYSILFIIAIACLIISLGIKNTQLKK</sequence>
<dbReference type="SUPFAM" id="SSF103473">
    <property type="entry name" value="MFS general substrate transporter"/>
    <property type="match status" value="1"/>
</dbReference>
<dbReference type="RefSeq" id="WP_090090567.1">
    <property type="nucleotide sequence ID" value="NZ_FOMG01000009.1"/>
</dbReference>
<dbReference type="CDD" id="cd17502">
    <property type="entry name" value="MFS_Azr1_MDR_like"/>
    <property type="match status" value="1"/>
</dbReference>
<feature type="transmembrane region" description="Helical" evidence="7">
    <location>
        <begin position="256"/>
        <end position="277"/>
    </location>
</feature>
<feature type="transmembrane region" description="Helical" evidence="7">
    <location>
        <begin position="131"/>
        <end position="153"/>
    </location>
</feature>
<evidence type="ECO:0000256" key="3">
    <source>
        <dbReference type="ARBA" id="ARBA00022475"/>
    </source>
</evidence>
<feature type="transmembrane region" description="Helical" evidence="7">
    <location>
        <begin position="7"/>
        <end position="30"/>
    </location>
</feature>
<feature type="domain" description="Major facilitator superfamily (MFS) profile" evidence="8">
    <location>
        <begin position="8"/>
        <end position="468"/>
    </location>
</feature>
<evidence type="ECO:0000313" key="9">
    <source>
        <dbReference type="EMBL" id="SFC76857.1"/>
    </source>
</evidence>
<dbReference type="AlphaFoldDB" id="A0A1I1LUB7"/>
<feature type="transmembrane region" description="Helical" evidence="7">
    <location>
        <begin position="193"/>
        <end position="212"/>
    </location>
</feature>
<dbReference type="Gene3D" id="1.20.1250.20">
    <property type="entry name" value="MFS general substrate transporter like domains"/>
    <property type="match status" value="1"/>
</dbReference>
<dbReference type="Pfam" id="PF07690">
    <property type="entry name" value="MFS_1"/>
    <property type="match status" value="2"/>
</dbReference>
<dbReference type="InterPro" id="IPR036259">
    <property type="entry name" value="MFS_trans_sf"/>
</dbReference>
<name>A0A1I1LUB7_9CLOT</name>
<dbReference type="Gene3D" id="1.20.1720.10">
    <property type="entry name" value="Multidrug resistance protein D"/>
    <property type="match status" value="1"/>
</dbReference>
<feature type="transmembrane region" description="Helical" evidence="7">
    <location>
        <begin position="320"/>
        <end position="338"/>
    </location>
</feature>
<keyword evidence="2" id="KW-0813">Transport</keyword>
<feature type="transmembrane region" description="Helical" evidence="7">
    <location>
        <begin position="446"/>
        <end position="464"/>
    </location>
</feature>
<feature type="transmembrane region" description="Helical" evidence="7">
    <location>
        <begin position="98"/>
        <end position="119"/>
    </location>
</feature>
<dbReference type="Proteomes" id="UP000199263">
    <property type="component" value="Unassembled WGS sequence"/>
</dbReference>
<keyword evidence="10" id="KW-1185">Reference proteome</keyword>
<proteinExistence type="predicted"/>
<evidence type="ECO:0000256" key="5">
    <source>
        <dbReference type="ARBA" id="ARBA00022989"/>
    </source>
</evidence>
<evidence type="ECO:0000256" key="6">
    <source>
        <dbReference type="ARBA" id="ARBA00023136"/>
    </source>
</evidence>
<dbReference type="PROSITE" id="PS50850">
    <property type="entry name" value="MFS"/>
    <property type="match status" value="1"/>
</dbReference>
<dbReference type="InterPro" id="IPR011701">
    <property type="entry name" value="MFS"/>
</dbReference>
<dbReference type="GO" id="GO:0022857">
    <property type="term" value="F:transmembrane transporter activity"/>
    <property type="evidence" value="ECO:0007669"/>
    <property type="project" value="InterPro"/>
</dbReference>
<organism evidence="9 10">
    <name type="scientific">Clostridium uliginosum</name>
    <dbReference type="NCBI Taxonomy" id="119641"/>
    <lineage>
        <taxon>Bacteria</taxon>
        <taxon>Bacillati</taxon>
        <taxon>Bacillota</taxon>
        <taxon>Clostridia</taxon>
        <taxon>Eubacteriales</taxon>
        <taxon>Clostridiaceae</taxon>
        <taxon>Clostridium</taxon>
    </lineage>
</organism>
<feature type="transmembrane region" description="Helical" evidence="7">
    <location>
        <begin position="344"/>
        <end position="369"/>
    </location>
</feature>
<feature type="transmembrane region" description="Helical" evidence="7">
    <location>
        <begin position="42"/>
        <end position="62"/>
    </location>
</feature>
<feature type="transmembrane region" description="Helical" evidence="7">
    <location>
        <begin position="159"/>
        <end position="177"/>
    </location>
</feature>
<dbReference type="OrthoDB" id="102502at2"/>
<dbReference type="PRINTS" id="PR01036">
    <property type="entry name" value="TCRTETB"/>
</dbReference>
<protein>
    <submittedName>
        <fullName evidence="9">Drug resistance transporter, EmrB/QacA subfamily</fullName>
    </submittedName>
</protein>